<keyword evidence="2" id="KW-1185">Reference proteome</keyword>
<name>A0ABC9WCY1_GRUJA</name>
<dbReference type="AlphaFoldDB" id="A0ABC9WCY1"/>
<organism evidence="1 2">
    <name type="scientific">Grus japonensis</name>
    <name type="common">Japanese crane</name>
    <name type="synonym">Red-crowned crane</name>
    <dbReference type="NCBI Taxonomy" id="30415"/>
    <lineage>
        <taxon>Eukaryota</taxon>
        <taxon>Metazoa</taxon>
        <taxon>Chordata</taxon>
        <taxon>Craniata</taxon>
        <taxon>Vertebrata</taxon>
        <taxon>Euteleostomi</taxon>
        <taxon>Archelosauria</taxon>
        <taxon>Archosauria</taxon>
        <taxon>Dinosauria</taxon>
        <taxon>Saurischia</taxon>
        <taxon>Theropoda</taxon>
        <taxon>Coelurosauria</taxon>
        <taxon>Aves</taxon>
        <taxon>Neognathae</taxon>
        <taxon>Neoaves</taxon>
        <taxon>Gruiformes</taxon>
        <taxon>Gruidae</taxon>
        <taxon>Grus</taxon>
    </lineage>
</organism>
<evidence type="ECO:0000313" key="1">
    <source>
        <dbReference type="EMBL" id="GAB0182562.1"/>
    </source>
</evidence>
<dbReference type="Proteomes" id="UP001623348">
    <property type="component" value="Unassembled WGS sequence"/>
</dbReference>
<dbReference type="EMBL" id="BAAFJT010000002">
    <property type="protein sequence ID" value="GAB0182562.1"/>
    <property type="molecule type" value="Genomic_DNA"/>
</dbReference>
<evidence type="ECO:0000313" key="2">
    <source>
        <dbReference type="Proteomes" id="UP001623348"/>
    </source>
</evidence>
<proteinExistence type="predicted"/>
<dbReference type="PANTHER" id="PTHR33332">
    <property type="entry name" value="REVERSE TRANSCRIPTASE DOMAIN-CONTAINING PROTEIN"/>
    <property type="match status" value="1"/>
</dbReference>
<accession>A0ABC9WCY1</accession>
<gene>
    <name evidence="1" type="ORF">GRJ2_000721500</name>
</gene>
<reference evidence="1 2" key="1">
    <citation type="submission" date="2024-06" db="EMBL/GenBank/DDBJ databases">
        <title>The draft genome of Grus japonensis, version 3.</title>
        <authorList>
            <person name="Nabeshima K."/>
            <person name="Suzuki S."/>
            <person name="Onuma M."/>
        </authorList>
    </citation>
    <scope>NUCLEOTIDE SEQUENCE [LARGE SCALE GENOMIC DNA]</scope>
    <source>
        <strain evidence="1 2">451A</strain>
    </source>
</reference>
<sequence length="162" mass="18094">MMGPLLFNIFINDLEEGMECTLSKFADDTKLGGAVHVLEGRVAFQRDPDSLEEWTNKGLMKFSKDKCKVLYLGQTKPLQQYVLGTDQLGSRSAEQDLEVLVHSGLNRSQQCALAARQAGSILGCAEQSIARVSLKVITYLVLVRSYQEYPYPGLRTPVQDRH</sequence>
<comment type="caution">
    <text evidence="1">The sequence shown here is derived from an EMBL/GenBank/DDBJ whole genome shotgun (WGS) entry which is preliminary data.</text>
</comment>
<protein>
    <submittedName>
        <fullName evidence="1">Mitochondrial enolase superfamily member 1</fullName>
    </submittedName>
</protein>